<evidence type="ECO:0000313" key="1">
    <source>
        <dbReference type="EMBL" id="SLM27698.1"/>
    </source>
</evidence>
<keyword evidence="2" id="KW-1185">Reference proteome</keyword>
<protein>
    <submittedName>
        <fullName evidence="1">Uncharacterized protein</fullName>
    </submittedName>
</protein>
<gene>
    <name evidence="1" type="ORF">MTBBW1_1070014</name>
</gene>
<evidence type="ECO:0000313" key="2">
    <source>
        <dbReference type="Proteomes" id="UP000191931"/>
    </source>
</evidence>
<name>A0A1W1H5Q6_9BACT</name>
<sequence length="55" mass="6500">MKHAKSRMKKKYIATISALTITILHQLFKAIQKINNMTAAKQQREINHNFFQENQ</sequence>
<dbReference type="Proteomes" id="UP000191931">
    <property type="component" value="Unassembled WGS sequence"/>
</dbReference>
<accession>A0A1W1H5Q6</accession>
<reference evidence="1 2" key="1">
    <citation type="submission" date="2017-03" db="EMBL/GenBank/DDBJ databases">
        <authorList>
            <person name="Afonso C.L."/>
            <person name="Miller P.J."/>
            <person name="Scott M.A."/>
            <person name="Spackman E."/>
            <person name="Goraichik I."/>
            <person name="Dimitrov K.M."/>
            <person name="Suarez D.L."/>
            <person name="Swayne D.E."/>
        </authorList>
    </citation>
    <scope>NUCLEOTIDE SEQUENCE [LARGE SCALE GENOMIC DNA]</scope>
    <source>
        <strain evidence="1">PRJEB14757</strain>
    </source>
</reference>
<dbReference type="AlphaFoldDB" id="A0A1W1H5Q6"/>
<proteinExistence type="predicted"/>
<organism evidence="1 2">
    <name type="scientific">Desulfamplus magnetovallimortis</name>
    <dbReference type="NCBI Taxonomy" id="1246637"/>
    <lineage>
        <taxon>Bacteria</taxon>
        <taxon>Pseudomonadati</taxon>
        <taxon>Thermodesulfobacteriota</taxon>
        <taxon>Desulfobacteria</taxon>
        <taxon>Desulfobacterales</taxon>
        <taxon>Desulfobacteraceae</taxon>
        <taxon>Desulfamplus</taxon>
    </lineage>
</organism>
<dbReference type="STRING" id="1246637.MTBBW1_1070014"/>
<dbReference type="EMBL" id="FWEV01000010">
    <property type="protein sequence ID" value="SLM27698.1"/>
    <property type="molecule type" value="Genomic_DNA"/>
</dbReference>